<feature type="transmembrane region" description="Helical" evidence="1">
    <location>
        <begin position="12"/>
        <end position="35"/>
    </location>
</feature>
<dbReference type="PANTHER" id="PTHR40465:SF1">
    <property type="entry name" value="DUF6534 DOMAIN-CONTAINING PROTEIN"/>
    <property type="match status" value="1"/>
</dbReference>
<dbReference type="InParanoid" id="A8P760"/>
<evidence type="ECO:0000313" key="3">
    <source>
        <dbReference type="EMBL" id="EAU82509.2"/>
    </source>
</evidence>
<dbReference type="KEGG" id="cci:CC1G_12246"/>
<feature type="transmembrane region" description="Helical" evidence="1">
    <location>
        <begin position="202"/>
        <end position="223"/>
    </location>
</feature>
<keyword evidence="1" id="KW-0812">Transmembrane</keyword>
<dbReference type="PANTHER" id="PTHR40465">
    <property type="entry name" value="CHROMOSOME 1, WHOLE GENOME SHOTGUN SEQUENCE"/>
    <property type="match status" value="1"/>
</dbReference>
<dbReference type="STRING" id="240176.A8P760"/>
<name>A8P760_COPC7</name>
<comment type="caution">
    <text evidence="3">The sequence shown here is derived from an EMBL/GenBank/DDBJ whole genome shotgun (WGS) entry which is preliminary data.</text>
</comment>
<dbReference type="eggNOG" id="ENOG502SQQU">
    <property type="taxonomic scope" value="Eukaryota"/>
</dbReference>
<sequence>MATADLHDTVGALQIGSLFSIFLYGILTLQAHMYYQKFKDDRWQLRMLVALAWLLELGHTFCVSAEIYKATITYYGRPDKLFPFPFLGASTAVGGGIAFLAHSFFSVRVFRVLPRPWNCVGAVTFLIALVRFIGSIVLAARAVSAPGLEEYRRSVGWMAVSLLSMGAAIDIMIATSMLFYLYGQREKVLARSVRLIDRLVQYTLCTGLLPSLSAVVMVIMYSVDPDSMIWLAIYTCLAKLYSNSVLASLNARATLRSTFNDSSSAAPFGRPTRANDPSQLVVAVEMKSAVTHDGQDQMSKSYDFEHA</sequence>
<dbReference type="InterPro" id="IPR045339">
    <property type="entry name" value="DUF6534"/>
</dbReference>
<proteinExistence type="predicted"/>
<dbReference type="OrthoDB" id="3231781at2759"/>
<keyword evidence="4" id="KW-1185">Reference proteome</keyword>
<feature type="transmembrane region" description="Helical" evidence="1">
    <location>
        <begin position="229"/>
        <end position="249"/>
    </location>
</feature>
<feature type="transmembrane region" description="Helical" evidence="1">
    <location>
        <begin position="47"/>
        <end position="67"/>
    </location>
</feature>
<reference evidence="3 4" key="1">
    <citation type="journal article" date="2010" name="Proc. Natl. Acad. Sci. U.S.A.">
        <title>Insights into evolution of multicellular fungi from the assembled chromosomes of the mushroom Coprinopsis cinerea (Coprinus cinereus).</title>
        <authorList>
            <person name="Stajich J.E."/>
            <person name="Wilke S.K."/>
            <person name="Ahren D."/>
            <person name="Au C.H."/>
            <person name="Birren B.W."/>
            <person name="Borodovsky M."/>
            <person name="Burns C."/>
            <person name="Canback B."/>
            <person name="Casselton L.A."/>
            <person name="Cheng C.K."/>
            <person name="Deng J."/>
            <person name="Dietrich F.S."/>
            <person name="Fargo D.C."/>
            <person name="Farman M.L."/>
            <person name="Gathman A.C."/>
            <person name="Goldberg J."/>
            <person name="Guigo R."/>
            <person name="Hoegger P.J."/>
            <person name="Hooker J.B."/>
            <person name="Huggins A."/>
            <person name="James T.Y."/>
            <person name="Kamada T."/>
            <person name="Kilaru S."/>
            <person name="Kodira C."/>
            <person name="Kues U."/>
            <person name="Kupfer D."/>
            <person name="Kwan H.S."/>
            <person name="Lomsadze A."/>
            <person name="Li W."/>
            <person name="Lilly W.W."/>
            <person name="Ma L.J."/>
            <person name="Mackey A.J."/>
            <person name="Manning G."/>
            <person name="Martin F."/>
            <person name="Muraguchi H."/>
            <person name="Natvig D.O."/>
            <person name="Palmerini H."/>
            <person name="Ramesh M.A."/>
            <person name="Rehmeyer C.J."/>
            <person name="Roe B.A."/>
            <person name="Shenoy N."/>
            <person name="Stanke M."/>
            <person name="Ter-Hovhannisyan V."/>
            <person name="Tunlid A."/>
            <person name="Velagapudi R."/>
            <person name="Vision T.J."/>
            <person name="Zeng Q."/>
            <person name="Zolan M.E."/>
            <person name="Pukkila P.J."/>
        </authorList>
    </citation>
    <scope>NUCLEOTIDE SEQUENCE [LARGE SCALE GENOMIC DNA]</scope>
    <source>
        <strain evidence="4">Okayama-7 / 130 / ATCC MYA-4618 / FGSC 9003</strain>
    </source>
</reference>
<keyword evidence="1" id="KW-1133">Transmembrane helix</keyword>
<dbReference type="EMBL" id="AACS02000005">
    <property type="protein sequence ID" value="EAU82509.2"/>
    <property type="molecule type" value="Genomic_DNA"/>
</dbReference>
<accession>A8P760</accession>
<dbReference type="Pfam" id="PF20152">
    <property type="entry name" value="DUF6534"/>
    <property type="match status" value="1"/>
</dbReference>
<gene>
    <name evidence="3" type="ORF">CC1G_12246</name>
</gene>
<protein>
    <recommendedName>
        <fullName evidence="2">DUF6534 domain-containing protein</fullName>
    </recommendedName>
</protein>
<feature type="transmembrane region" description="Helical" evidence="1">
    <location>
        <begin position="155"/>
        <end position="181"/>
    </location>
</feature>
<dbReference type="OMA" id="TKRERTH"/>
<dbReference type="GeneID" id="6015916"/>
<evidence type="ECO:0000313" key="4">
    <source>
        <dbReference type="Proteomes" id="UP000001861"/>
    </source>
</evidence>
<organism evidence="3 4">
    <name type="scientific">Coprinopsis cinerea (strain Okayama-7 / 130 / ATCC MYA-4618 / FGSC 9003)</name>
    <name type="common">Inky cap fungus</name>
    <name type="synonym">Hormographiella aspergillata</name>
    <dbReference type="NCBI Taxonomy" id="240176"/>
    <lineage>
        <taxon>Eukaryota</taxon>
        <taxon>Fungi</taxon>
        <taxon>Dikarya</taxon>
        <taxon>Basidiomycota</taxon>
        <taxon>Agaricomycotina</taxon>
        <taxon>Agaricomycetes</taxon>
        <taxon>Agaricomycetidae</taxon>
        <taxon>Agaricales</taxon>
        <taxon>Agaricineae</taxon>
        <taxon>Psathyrellaceae</taxon>
        <taxon>Coprinopsis</taxon>
    </lineage>
</organism>
<keyword evidence="1" id="KW-0472">Membrane</keyword>
<feature type="transmembrane region" description="Helical" evidence="1">
    <location>
        <begin position="119"/>
        <end position="143"/>
    </location>
</feature>
<dbReference type="VEuPathDB" id="FungiDB:CC1G_12246"/>
<dbReference type="RefSeq" id="XP_001839298.2">
    <property type="nucleotide sequence ID" value="XM_001839246.2"/>
</dbReference>
<evidence type="ECO:0000256" key="1">
    <source>
        <dbReference type="SAM" id="Phobius"/>
    </source>
</evidence>
<dbReference type="AlphaFoldDB" id="A8P760"/>
<evidence type="ECO:0000259" key="2">
    <source>
        <dbReference type="Pfam" id="PF20152"/>
    </source>
</evidence>
<dbReference type="Proteomes" id="UP000001861">
    <property type="component" value="Unassembled WGS sequence"/>
</dbReference>
<feature type="domain" description="DUF6534" evidence="2">
    <location>
        <begin position="167"/>
        <end position="253"/>
    </location>
</feature>
<feature type="transmembrane region" description="Helical" evidence="1">
    <location>
        <begin position="87"/>
        <end position="107"/>
    </location>
</feature>
<dbReference type="HOGENOM" id="CLU_046025_0_1_1"/>